<organism evidence="2 3">
    <name type="scientific">Eumeta variegata</name>
    <name type="common">Bagworm moth</name>
    <name type="synonym">Eumeta japonica</name>
    <dbReference type="NCBI Taxonomy" id="151549"/>
    <lineage>
        <taxon>Eukaryota</taxon>
        <taxon>Metazoa</taxon>
        <taxon>Ecdysozoa</taxon>
        <taxon>Arthropoda</taxon>
        <taxon>Hexapoda</taxon>
        <taxon>Insecta</taxon>
        <taxon>Pterygota</taxon>
        <taxon>Neoptera</taxon>
        <taxon>Endopterygota</taxon>
        <taxon>Lepidoptera</taxon>
        <taxon>Glossata</taxon>
        <taxon>Ditrysia</taxon>
        <taxon>Tineoidea</taxon>
        <taxon>Psychidae</taxon>
        <taxon>Oiketicinae</taxon>
        <taxon>Eumeta</taxon>
    </lineage>
</organism>
<dbReference type="EMBL" id="BGZK01000995">
    <property type="protein sequence ID" value="GBP67896.1"/>
    <property type="molecule type" value="Genomic_DNA"/>
</dbReference>
<protein>
    <submittedName>
        <fullName evidence="2">Uncharacterized protein</fullName>
    </submittedName>
</protein>
<dbReference type="Proteomes" id="UP000299102">
    <property type="component" value="Unassembled WGS sequence"/>
</dbReference>
<name>A0A4C1XWJ3_EUMVA</name>
<sequence length="137" mass="15503">MPCPLFECVITLLSNIITLIAVSTSYKKIEFCTIEELYKQNKLRILKGEQSCTHKKKCVCDRKSDQRKQRGVRRSQTHVLCLGEHAEVIDPDVTTAVVMAVLSNRRLASGQRGGLNIESEVKRLWARMAISTEITKV</sequence>
<reference evidence="2 3" key="1">
    <citation type="journal article" date="2019" name="Commun. Biol.">
        <title>The bagworm genome reveals a unique fibroin gene that provides high tensile strength.</title>
        <authorList>
            <person name="Kono N."/>
            <person name="Nakamura H."/>
            <person name="Ohtoshi R."/>
            <person name="Tomita M."/>
            <person name="Numata K."/>
            <person name="Arakawa K."/>
        </authorList>
    </citation>
    <scope>NUCLEOTIDE SEQUENCE [LARGE SCALE GENOMIC DNA]</scope>
</reference>
<comment type="caution">
    <text evidence="2">The sequence shown here is derived from an EMBL/GenBank/DDBJ whole genome shotgun (WGS) entry which is preliminary data.</text>
</comment>
<dbReference type="AlphaFoldDB" id="A0A4C1XWJ3"/>
<feature type="chain" id="PRO_5020029173" evidence="1">
    <location>
        <begin position="22"/>
        <end position="137"/>
    </location>
</feature>
<feature type="signal peptide" evidence="1">
    <location>
        <begin position="1"/>
        <end position="21"/>
    </location>
</feature>
<evidence type="ECO:0000256" key="1">
    <source>
        <dbReference type="SAM" id="SignalP"/>
    </source>
</evidence>
<keyword evidence="1" id="KW-0732">Signal</keyword>
<evidence type="ECO:0000313" key="3">
    <source>
        <dbReference type="Proteomes" id="UP000299102"/>
    </source>
</evidence>
<proteinExistence type="predicted"/>
<keyword evidence="3" id="KW-1185">Reference proteome</keyword>
<gene>
    <name evidence="2" type="ORF">EVAR_38364_1</name>
</gene>
<evidence type="ECO:0000313" key="2">
    <source>
        <dbReference type="EMBL" id="GBP67896.1"/>
    </source>
</evidence>
<accession>A0A4C1XWJ3</accession>